<reference evidence="3 4" key="1">
    <citation type="submission" date="2020-02" db="EMBL/GenBank/DDBJ databases">
        <authorList>
            <person name="Hogendoorn C."/>
        </authorList>
    </citation>
    <scope>NUCLEOTIDE SEQUENCE [LARGE SCALE GENOMIC DNA]</scope>
    <source>
        <strain evidence="3">R501</strain>
    </source>
</reference>
<dbReference type="AlphaFoldDB" id="A0A6F8ZK06"/>
<keyword evidence="1" id="KW-0732">Signal</keyword>
<organism evidence="3 4">
    <name type="scientific">Candidatus Hydrogenisulfobacillus filiaventi</name>
    <dbReference type="NCBI Taxonomy" id="2707344"/>
    <lineage>
        <taxon>Bacteria</taxon>
        <taxon>Bacillati</taxon>
        <taxon>Bacillota</taxon>
        <taxon>Clostridia</taxon>
        <taxon>Eubacteriales</taxon>
        <taxon>Clostridiales Family XVII. Incertae Sedis</taxon>
        <taxon>Candidatus Hydrogenisulfobacillus</taxon>
    </lineage>
</organism>
<dbReference type="Pfam" id="PF06725">
    <property type="entry name" value="3D"/>
    <property type="match status" value="1"/>
</dbReference>
<dbReference type="CDD" id="cd22786">
    <property type="entry name" value="DPBB_YuiC-like"/>
    <property type="match status" value="1"/>
</dbReference>
<evidence type="ECO:0000313" key="3">
    <source>
        <dbReference type="EMBL" id="CAB1130128.1"/>
    </source>
</evidence>
<dbReference type="InterPro" id="IPR036908">
    <property type="entry name" value="RlpA-like_sf"/>
</dbReference>
<protein>
    <submittedName>
        <fullName evidence="3">G5 domain-containing protein</fullName>
    </submittedName>
</protein>
<dbReference type="Gene3D" id="2.20.230.10">
    <property type="entry name" value="Resuscitation-promoting factor rpfb"/>
    <property type="match status" value="1"/>
</dbReference>
<dbReference type="InterPro" id="IPR007137">
    <property type="entry name" value="DUF348"/>
</dbReference>
<dbReference type="EMBL" id="LR778114">
    <property type="protein sequence ID" value="CAB1130128.1"/>
    <property type="molecule type" value="Genomic_DNA"/>
</dbReference>
<evidence type="ECO:0000256" key="1">
    <source>
        <dbReference type="ARBA" id="ARBA00022729"/>
    </source>
</evidence>
<keyword evidence="4" id="KW-1185">Reference proteome</keyword>
<proteinExistence type="predicted"/>
<dbReference type="Gene3D" id="2.40.40.10">
    <property type="entry name" value="RlpA-like domain"/>
    <property type="match status" value="1"/>
</dbReference>
<dbReference type="Pfam" id="PF07501">
    <property type="entry name" value="G5"/>
    <property type="match status" value="1"/>
</dbReference>
<evidence type="ECO:0000313" key="4">
    <source>
        <dbReference type="Proteomes" id="UP000503399"/>
    </source>
</evidence>
<dbReference type="GO" id="GO:0004553">
    <property type="term" value="F:hydrolase activity, hydrolyzing O-glycosyl compounds"/>
    <property type="evidence" value="ECO:0007669"/>
    <property type="project" value="InterPro"/>
</dbReference>
<dbReference type="InterPro" id="IPR051933">
    <property type="entry name" value="Resuscitation_pf_RpfB"/>
</dbReference>
<dbReference type="SUPFAM" id="SSF50685">
    <property type="entry name" value="Barwin-like endoglucanases"/>
    <property type="match status" value="1"/>
</dbReference>
<evidence type="ECO:0000259" key="2">
    <source>
        <dbReference type="PROSITE" id="PS51109"/>
    </source>
</evidence>
<dbReference type="Proteomes" id="UP000503399">
    <property type="component" value="Chromosome"/>
</dbReference>
<name>A0A6F8ZK06_9FIRM</name>
<dbReference type="InterPro" id="IPR010611">
    <property type="entry name" value="3D_dom"/>
</dbReference>
<sequence length="331" mass="35973">MGIWKSPVVPGRRVLAGTAAVVAIGTGLVGTQLHRVTIQIQGPQGTRRLRLWSFRSHVRGALAQAGIRLGAHDRVRPGLGARLSAVPITVSRAIQVTVNTPHHHWIRWTTDYRVRAVLASMAVRLHPLDLVQPAPGARLQNGAVITVTRRWWQQEVTTSTLPFSVQYQPDPALYKGHQEIAQTGRDGLAQTVRDVLMADGKPVQTRSLARKVIRPPQPEIIRYGTAPLVARGGQVLQYTREITMVATAYWPNPAWSDGITATGIPAHYGVAAVDPSVIPLGTRLYIPGYGFAVAADTGSAIVGDRIDLCYNTAWQAQDFGVQTVPVFELAP</sequence>
<dbReference type="PANTHER" id="PTHR39160">
    <property type="entry name" value="CELL WALL-BINDING PROTEIN YOCH"/>
    <property type="match status" value="1"/>
</dbReference>
<dbReference type="PROSITE" id="PS51109">
    <property type="entry name" value="G5"/>
    <property type="match status" value="1"/>
</dbReference>
<dbReference type="KEGG" id="hfv:R50_2636"/>
<dbReference type="GO" id="GO:0009254">
    <property type="term" value="P:peptidoglycan turnover"/>
    <property type="evidence" value="ECO:0007669"/>
    <property type="project" value="InterPro"/>
</dbReference>
<dbReference type="Pfam" id="PF03990">
    <property type="entry name" value="DUF348"/>
    <property type="match status" value="1"/>
</dbReference>
<dbReference type="SMART" id="SM01208">
    <property type="entry name" value="G5"/>
    <property type="match status" value="1"/>
</dbReference>
<dbReference type="InterPro" id="IPR011098">
    <property type="entry name" value="G5_dom"/>
</dbReference>
<gene>
    <name evidence="3" type="ORF">R50_2636</name>
</gene>
<dbReference type="GO" id="GO:0019867">
    <property type="term" value="C:outer membrane"/>
    <property type="evidence" value="ECO:0007669"/>
    <property type="project" value="InterPro"/>
</dbReference>
<feature type="domain" description="G5" evidence="2">
    <location>
        <begin position="147"/>
        <end position="227"/>
    </location>
</feature>
<dbReference type="PANTHER" id="PTHR39160:SF4">
    <property type="entry name" value="RESUSCITATION-PROMOTING FACTOR RPFB"/>
    <property type="match status" value="1"/>
</dbReference>
<accession>A0A6F8ZK06</accession>